<feature type="chain" id="PRO_5007893046" evidence="1">
    <location>
        <begin position="25"/>
        <end position="106"/>
    </location>
</feature>
<evidence type="ECO:0000313" key="3">
    <source>
        <dbReference type="Proteomes" id="UP000076874"/>
    </source>
</evidence>
<comment type="caution">
    <text evidence="2">The sequence shown here is derived from an EMBL/GenBank/DDBJ whole genome shotgun (WGS) entry which is preliminary data.</text>
</comment>
<feature type="signal peptide" evidence="1">
    <location>
        <begin position="1"/>
        <end position="24"/>
    </location>
</feature>
<evidence type="ECO:0000256" key="1">
    <source>
        <dbReference type="SAM" id="SignalP"/>
    </source>
</evidence>
<name>A0A167UJM3_9HYPO</name>
<evidence type="ECO:0000313" key="2">
    <source>
        <dbReference type="EMBL" id="OAA61640.1"/>
    </source>
</evidence>
<keyword evidence="1" id="KW-0732">Signal</keyword>
<dbReference type="AlphaFoldDB" id="A0A167UJM3"/>
<dbReference type="Proteomes" id="UP000076874">
    <property type="component" value="Unassembled WGS sequence"/>
</dbReference>
<sequence>MLFHETLVGLAVATFVAFTRPASAYTIACNYQAYKCGSTLFTVDGYTSAELTTAVNATGVIPPLLDFQLLDVLYRCIDINGTLAGNSYCISGCIHMAPNANDQCAM</sequence>
<protein>
    <submittedName>
        <fullName evidence="2">Cellulose signaling related protein ooc1</fullName>
    </submittedName>
</protein>
<dbReference type="OrthoDB" id="5130291at2759"/>
<accession>A0A167UJM3</accession>
<organism evidence="2 3">
    <name type="scientific">Niveomyces insectorum RCEF 264</name>
    <dbReference type="NCBI Taxonomy" id="1081102"/>
    <lineage>
        <taxon>Eukaryota</taxon>
        <taxon>Fungi</taxon>
        <taxon>Dikarya</taxon>
        <taxon>Ascomycota</taxon>
        <taxon>Pezizomycotina</taxon>
        <taxon>Sordariomycetes</taxon>
        <taxon>Hypocreomycetidae</taxon>
        <taxon>Hypocreales</taxon>
        <taxon>Cordycipitaceae</taxon>
        <taxon>Niveomyces</taxon>
    </lineage>
</organism>
<keyword evidence="3" id="KW-1185">Reference proteome</keyword>
<reference evidence="2 3" key="1">
    <citation type="journal article" date="2016" name="Genome Biol. Evol.">
        <title>Divergent and convergent evolution of fungal pathogenicity.</title>
        <authorList>
            <person name="Shang Y."/>
            <person name="Xiao G."/>
            <person name="Zheng P."/>
            <person name="Cen K."/>
            <person name="Zhan S."/>
            <person name="Wang C."/>
        </authorList>
    </citation>
    <scope>NUCLEOTIDE SEQUENCE [LARGE SCALE GENOMIC DNA]</scope>
    <source>
        <strain evidence="2 3">RCEF 264</strain>
    </source>
</reference>
<proteinExistence type="predicted"/>
<gene>
    <name evidence="2" type="ORF">SPI_04499</name>
</gene>
<dbReference type="EMBL" id="AZHD01000007">
    <property type="protein sequence ID" value="OAA61640.1"/>
    <property type="molecule type" value="Genomic_DNA"/>
</dbReference>